<dbReference type="EMBL" id="JAGJCB010000005">
    <property type="protein sequence ID" value="MBP0903637.1"/>
    <property type="molecule type" value="Genomic_DNA"/>
</dbReference>
<organism evidence="1 2">
    <name type="scientific">Mariniflexile gromovii</name>
    <dbReference type="NCBI Taxonomy" id="362523"/>
    <lineage>
        <taxon>Bacteria</taxon>
        <taxon>Pseudomonadati</taxon>
        <taxon>Bacteroidota</taxon>
        <taxon>Flavobacteriia</taxon>
        <taxon>Flavobacteriales</taxon>
        <taxon>Flavobacteriaceae</taxon>
        <taxon>Mariniflexile</taxon>
    </lineage>
</organism>
<dbReference type="InterPro" id="IPR008969">
    <property type="entry name" value="CarboxyPept-like_regulatory"/>
</dbReference>
<dbReference type="SUPFAM" id="SSF49464">
    <property type="entry name" value="Carboxypeptidase regulatory domain-like"/>
    <property type="match status" value="1"/>
</dbReference>
<sequence>MKHPLLTLSFFLSFTCSFSQNITAKIMDAKTKAPIPYANIKTGAYSGVISNDEGFFSLNSENPDTTVLNISCLGYKSETLTIKDLKANNYVIKLHEAFNQLDEIYISNKRPNADDIIAKVREKINDNYDFTLNKYNIFYRATDYANFKNLDFEIDKASHVSTKNTNKVNYSLDSLSKNIIASKIISFSDFKGEFSQLDKDSSKLAVAKATKLLDHKKDFSVERIQEKTQELVLKYLDTTKTYKLKSGIFKIEDSLSLVDKKFKEFKKNEHKISALKTNTKALIKGSQFYDGSLLYTILNPDLYNYTLEDITYYNDDLTYIIHYQPRKSKAKYAGKIIINSENYAVTKLDYSYYKSNHGSKFNMKLLLGIKYVENLRTGTILYQKNSENKYHPKYITQTLGSYFYVSRSLKFIENSRAKNKIGINFKIEGDNRNKQELLVTTNSKLSLNDFNLIKEVKTVPVQILKKFESSTWGNDEILEPLEEMKKFNGSE</sequence>
<name>A0ABS4BSV6_9FLAO</name>
<dbReference type="Proteomes" id="UP000670776">
    <property type="component" value="Unassembled WGS sequence"/>
</dbReference>
<comment type="caution">
    <text evidence="1">The sequence shown here is derived from an EMBL/GenBank/DDBJ whole genome shotgun (WGS) entry which is preliminary data.</text>
</comment>
<keyword evidence="2" id="KW-1185">Reference proteome</keyword>
<evidence type="ECO:0000313" key="2">
    <source>
        <dbReference type="Proteomes" id="UP000670776"/>
    </source>
</evidence>
<dbReference type="RefSeq" id="WP_209654058.1">
    <property type="nucleotide sequence ID" value="NZ_JAGJCB010000005.1"/>
</dbReference>
<evidence type="ECO:0000313" key="1">
    <source>
        <dbReference type="EMBL" id="MBP0903637.1"/>
    </source>
</evidence>
<protein>
    <submittedName>
        <fullName evidence="1">Carboxypeptidase-like regulatory domain-containing protein</fullName>
    </submittedName>
</protein>
<accession>A0ABS4BSV6</accession>
<proteinExistence type="predicted"/>
<dbReference type="Pfam" id="PF13715">
    <property type="entry name" value="CarbopepD_reg_2"/>
    <property type="match status" value="1"/>
</dbReference>
<gene>
    <name evidence="1" type="ORF">J8H85_07335</name>
</gene>
<reference evidence="1 2" key="1">
    <citation type="submission" date="2021-04" db="EMBL/GenBank/DDBJ databases">
        <title>Mariniflexile gromovii gen. nov., sp. nov., a gliding bacterium isolated from the sea urchin Strongylocentrotus intermedius.</title>
        <authorList>
            <person name="Ko S."/>
            <person name="Le V."/>
            <person name="Ahn C.-Y."/>
            <person name="Oh H.-M."/>
        </authorList>
    </citation>
    <scope>NUCLEOTIDE SEQUENCE [LARGE SCALE GENOMIC DNA]</scope>
    <source>
        <strain evidence="1 2">KCTC 12570</strain>
    </source>
</reference>